<proteinExistence type="predicted"/>
<sequence length="59" mass="6245">MSRTEIDRIVELQVPTAAVCIDGVCEVPAHPTSQVAEDARLTRMSEPAETAFGNGSCSP</sequence>
<evidence type="ECO:0000313" key="2">
    <source>
        <dbReference type="Proteomes" id="UP001596011"/>
    </source>
</evidence>
<accession>A0ABV9HNL3</accession>
<gene>
    <name evidence="1" type="ORF">ACFO6V_21070</name>
</gene>
<dbReference type="RefSeq" id="WP_377139197.1">
    <property type="nucleotide sequence ID" value="NZ_JBHSFI010000006.1"/>
</dbReference>
<organism evidence="1 2">
    <name type="scientific">Promicromonospora alba</name>
    <dbReference type="NCBI Taxonomy" id="1616110"/>
    <lineage>
        <taxon>Bacteria</taxon>
        <taxon>Bacillati</taxon>
        <taxon>Actinomycetota</taxon>
        <taxon>Actinomycetes</taxon>
        <taxon>Micrococcales</taxon>
        <taxon>Promicromonosporaceae</taxon>
        <taxon>Promicromonospora</taxon>
    </lineage>
</organism>
<protein>
    <submittedName>
        <fullName evidence="1">Uncharacterized protein</fullName>
    </submittedName>
</protein>
<name>A0ABV9HNL3_9MICO</name>
<dbReference type="Proteomes" id="UP001596011">
    <property type="component" value="Unassembled WGS sequence"/>
</dbReference>
<reference evidence="2" key="1">
    <citation type="journal article" date="2019" name="Int. J. Syst. Evol. Microbiol.">
        <title>The Global Catalogue of Microorganisms (GCM) 10K type strain sequencing project: providing services to taxonomists for standard genome sequencing and annotation.</title>
        <authorList>
            <consortium name="The Broad Institute Genomics Platform"/>
            <consortium name="The Broad Institute Genome Sequencing Center for Infectious Disease"/>
            <person name="Wu L."/>
            <person name="Ma J."/>
        </authorList>
    </citation>
    <scope>NUCLEOTIDE SEQUENCE [LARGE SCALE GENOMIC DNA]</scope>
    <source>
        <strain evidence="2">CCUG 42722</strain>
    </source>
</reference>
<keyword evidence="2" id="KW-1185">Reference proteome</keyword>
<evidence type="ECO:0000313" key="1">
    <source>
        <dbReference type="EMBL" id="MFC4630751.1"/>
    </source>
</evidence>
<dbReference type="EMBL" id="JBHSFI010000006">
    <property type="protein sequence ID" value="MFC4630751.1"/>
    <property type="molecule type" value="Genomic_DNA"/>
</dbReference>
<comment type="caution">
    <text evidence="1">The sequence shown here is derived from an EMBL/GenBank/DDBJ whole genome shotgun (WGS) entry which is preliminary data.</text>
</comment>